<gene>
    <name evidence="15" type="ORF">F7725_021688</name>
</gene>
<dbReference type="AlphaFoldDB" id="A0A7J5ZE56"/>
<comment type="function">
    <text evidence="1">Accessory subunit of the mitochondrial membrane respiratory chain NADH dehydrogenase (Complex I), that is believed not to be involved in catalysis. Complex I functions in the transfer of electrons from NADH to the respiratory chain. The immediate electron acceptor for the enzyme is believed to be ubiquinone.</text>
</comment>
<dbReference type="GO" id="GO:0005743">
    <property type="term" value="C:mitochondrial inner membrane"/>
    <property type="evidence" value="ECO:0007669"/>
    <property type="project" value="UniProtKB-SubCell"/>
</dbReference>
<keyword evidence="16" id="KW-1185">Reference proteome</keyword>
<keyword evidence="8" id="KW-0999">Mitochondrion inner membrane</keyword>
<keyword evidence="6" id="KW-0813">Transport</keyword>
<keyword evidence="12" id="KW-0472">Membrane</keyword>
<protein>
    <recommendedName>
        <fullName evidence="5">NADH dehydrogenase [ubiquinone] 1 beta subcomplex subunit 2, mitochondrial</fullName>
    </recommendedName>
    <alternativeName>
        <fullName evidence="13">Complex I-AGGG</fullName>
    </alternativeName>
    <alternativeName>
        <fullName evidence="14">NADH-ubiquinone oxidoreductase AGGG subunit</fullName>
    </alternativeName>
</protein>
<evidence type="ECO:0000256" key="6">
    <source>
        <dbReference type="ARBA" id="ARBA00022448"/>
    </source>
</evidence>
<evidence type="ECO:0000313" key="15">
    <source>
        <dbReference type="EMBL" id="KAF3859289.1"/>
    </source>
</evidence>
<sequence>VVVRRSFIDKGEGDSSARRTVGSWTNRTKITNRGLVAGKLATMASFGRALGVLRTGSQLLRRGTQRITIRNGSGTPTIVPRYRQFPIISKKHILESELLSGAMWFWVLWHSWHDPDTVLGHFPWPEASEWTDEELGIPPDEEE</sequence>
<evidence type="ECO:0000256" key="7">
    <source>
        <dbReference type="ARBA" id="ARBA00022660"/>
    </source>
</evidence>
<dbReference type="InterPro" id="IPR026627">
    <property type="entry name" value="NDUFB2_animal"/>
</dbReference>
<evidence type="ECO:0000256" key="13">
    <source>
        <dbReference type="ARBA" id="ARBA00031368"/>
    </source>
</evidence>
<dbReference type="GO" id="GO:0032981">
    <property type="term" value="P:mitochondrial respiratory chain complex I assembly"/>
    <property type="evidence" value="ECO:0007669"/>
    <property type="project" value="TreeGrafter"/>
</dbReference>
<keyword evidence="9" id="KW-0809">Transit peptide</keyword>
<proteinExistence type="inferred from homology"/>
<dbReference type="Proteomes" id="UP000518266">
    <property type="component" value="Unassembled WGS sequence"/>
</dbReference>
<evidence type="ECO:0000256" key="2">
    <source>
        <dbReference type="ARBA" id="ARBA00004443"/>
    </source>
</evidence>
<comment type="subcellular location">
    <subcellularLocation>
        <location evidence="2">Mitochondrion inner membrane</location>
        <topology evidence="2">Peripheral membrane protein</topology>
        <orientation evidence="2">Matrix side</orientation>
    </subcellularLocation>
</comment>
<evidence type="ECO:0000256" key="3">
    <source>
        <dbReference type="ARBA" id="ARBA00005923"/>
    </source>
</evidence>
<organism evidence="15 16">
    <name type="scientific">Dissostichus mawsoni</name>
    <name type="common">Antarctic cod</name>
    <dbReference type="NCBI Taxonomy" id="36200"/>
    <lineage>
        <taxon>Eukaryota</taxon>
        <taxon>Metazoa</taxon>
        <taxon>Chordata</taxon>
        <taxon>Craniata</taxon>
        <taxon>Vertebrata</taxon>
        <taxon>Euteleostomi</taxon>
        <taxon>Actinopterygii</taxon>
        <taxon>Neopterygii</taxon>
        <taxon>Teleostei</taxon>
        <taxon>Neoteleostei</taxon>
        <taxon>Acanthomorphata</taxon>
        <taxon>Eupercaria</taxon>
        <taxon>Perciformes</taxon>
        <taxon>Notothenioidei</taxon>
        <taxon>Nototheniidae</taxon>
        <taxon>Dissostichus</taxon>
    </lineage>
</organism>
<dbReference type="GO" id="GO:0045271">
    <property type="term" value="C:respiratory chain complex I"/>
    <property type="evidence" value="ECO:0007669"/>
    <property type="project" value="InterPro"/>
</dbReference>
<evidence type="ECO:0000256" key="4">
    <source>
        <dbReference type="ARBA" id="ARBA00011533"/>
    </source>
</evidence>
<evidence type="ECO:0000256" key="12">
    <source>
        <dbReference type="ARBA" id="ARBA00023136"/>
    </source>
</evidence>
<evidence type="ECO:0000256" key="9">
    <source>
        <dbReference type="ARBA" id="ARBA00022946"/>
    </source>
</evidence>
<dbReference type="PANTHER" id="PTHR15223">
    <property type="entry name" value="NADH-UBIQUINONE OXIDOREDUCTASE AGGG SUBUNIT"/>
    <property type="match status" value="1"/>
</dbReference>
<comment type="similarity">
    <text evidence="3">Belongs to the complex I NDUFB2 subunit family.</text>
</comment>
<dbReference type="EMBL" id="JAAKFY010000003">
    <property type="protein sequence ID" value="KAF3859289.1"/>
    <property type="molecule type" value="Genomic_DNA"/>
</dbReference>
<accession>A0A7J5ZE56</accession>
<evidence type="ECO:0000256" key="8">
    <source>
        <dbReference type="ARBA" id="ARBA00022792"/>
    </source>
</evidence>
<evidence type="ECO:0000256" key="5">
    <source>
        <dbReference type="ARBA" id="ARBA00014585"/>
    </source>
</evidence>
<keyword evidence="10" id="KW-0249">Electron transport</keyword>
<keyword evidence="7" id="KW-0679">Respiratory chain</keyword>
<dbReference type="OrthoDB" id="6241903at2759"/>
<evidence type="ECO:0000256" key="14">
    <source>
        <dbReference type="ARBA" id="ARBA00031736"/>
    </source>
</evidence>
<evidence type="ECO:0000256" key="10">
    <source>
        <dbReference type="ARBA" id="ARBA00022982"/>
    </source>
</evidence>
<name>A0A7J5ZE56_DISMA</name>
<reference evidence="15 16" key="1">
    <citation type="submission" date="2020-03" db="EMBL/GenBank/DDBJ databases">
        <title>Dissostichus mawsoni Genome sequencing and assembly.</title>
        <authorList>
            <person name="Park H."/>
        </authorList>
    </citation>
    <scope>NUCLEOTIDE SEQUENCE [LARGE SCALE GENOMIC DNA]</scope>
    <source>
        <strain evidence="15">DM0001</strain>
        <tissue evidence="15">Muscle</tissue>
    </source>
</reference>
<comment type="caution">
    <text evidence="15">The sequence shown here is derived from an EMBL/GenBank/DDBJ whole genome shotgun (WGS) entry which is preliminary data.</text>
</comment>
<dbReference type="PANTHER" id="PTHR15223:SF1">
    <property type="entry name" value="NADH DEHYDROGENASE [UBIQUINONE] 1 BETA SUBCOMPLEX SUBUNIT 2, MITOCHONDRIAL"/>
    <property type="match status" value="1"/>
</dbReference>
<evidence type="ECO:0000256" key="1">
    <source>
        <dbReference type="ARBA" id="ARBA00003195"/>
    </source>
</evidence>
<evidence type="ECO:0000313" key="16">
    <source>
        <dbReference type="Proteomes" id="UP000518266"/>
    </source>
</evidence>
<evidence type="ECO:0000256" key="11">
    <source>
        <dbReference type="ARBA" id="ARBA00023128"/>
    </source>
</evidence>
<dbReference type="Pfam" id="PF14813">
    <property type="entry name" value="NADH_B2"/>
    <property type="match status" value="1"/>
</dbReference>
<feature type="non-terminal residue" evidence="15">
    <location>
        <position position="1"/>
    </location>
</feature>
<comment type="subunit">
    <text evidence="4">Complex I is composed of 45 different subunits.</text>
</comment>
<keyword evidence="11" id="KW-0496">Mitochondrion</keyword>